<dbReference type="SUPFAM" id="SSF141694">
    <property type="entry name" value="AF2212/PG0164-like"/>
    <property type="match status" value="1"/>
</dbReference>
<dbReference type="InterPro" id="IPR037079">
    <property type="entry name" value="AF2212/PG0164-like_sf"/>
</dbReference>
<dbReference type="Proteomes" id="UP000562984">
    <property type="component" value="Unassembled WGS sequence"/>
</dbReference>
<accession>A0A849AA57</accession>
<organism evidence="1 2">
    <name type="scientific">Nakamurella aerolata</name>
    <dbReference type="NCBI Taxonomy" id="1656892"/>
    <lineage>
        <taxon>Bacteria</taxon>
        <taxon>Bacillati</taxon>
        <taxon>Actinomycetota</taxon>
        <taxon>Actinomycetes</taxon>
        <taxon>Nakamurellales</taxon>
        <taxon>Nakamurellaceae</taxon>
        <taxon>Nakamurella</taxon>
    </lineage>
</organism>
<evidence type="ECO:0000313" key="1">
    <source>
        <dbReference type="EMBL" id="NNG37425.1"/>
    </source>
</evidence>
<dbReference type="AlphaFoldDB" id="A0A849AA57"/>
<dbReference type="RefSeq" id="WP_171201121.1">
    <property type="nucleotide sequence ID" value="NZ_JABEND010000013.1"/>
</dbReference>
<dbReference type="Gene3D" id="2.40.30.100">
    <property type="entry name" value="AF2212/PG0164-like"/>
    <property type="match status" value="1"/>
</dbReference>
<dbReference type="Pfam" id="PF08922">
    <property type="entry name" value="DUF1905"/>
    <property type="match status" value="1"/>
</dbReference>
<protein>
    <submittedName>
        <fullName evidence="1">DUF1905 domain-containing protein</fullName>
    </submittedName>
</protein>
<dbReference type="InterPro" id="IPR015018">
    <property type="entry name" value="DUF1905"/>
</dbReference>
<evidence type="ECO:0000313" key="2">
    <source>
        <dbReference type="Proteomes" id="UP000562984"/>
    </source>
</evidence>
<comment type="caution">
    <text evidence="1">The sequence shown here is derived from an EMBL/GenBank/DDBJ whole genome shotgun (WGS) entry which is preliminary data.</text>
</comment>
<keyword evidence="2" id="KW-1185">Reference proteome</keyword>
<reference evidence="1 2" key="1">
    <citation type="submission" date="2020-05" db="EMBL/GenBank/DDBJ databases">
        <title>Nakamurella sp. DB0629 isolated from air conditioner.</title>
        <authorList>
            <person name="Kim D.H."/>
            <person name="Kim D.-U."/>
        </authorList>
    </citation>
    <scope>NUCLEOTIDE SEQUENCE [LARGE SCALE GENOMIC DNA]</scope>
    <source>
        <strain evidence="1 2">DB0629</strain>
    </source>
</reference>
<sequence>MQRSFSGEIWYWRGPSPFHFVTVPDDVAAQLESLSPLVSYGWGMIPAEVRIGGTDYSTALWPKNGGYIVPIKDAVRRAESIDQGDTVSMRLTVREEPPRPRRRG</sequence>
<gene>
    <name evidence="1" type="ORF">HKD39_17300</name>
</gene>
<name>A0A849AA57_9ACTN</name>
<proteinExistence type="predicted"/>
<dbReference type="EMBL" id="JABEND010000013">
    <property type="protein sequence ID" value="NNG37425.1"/>
    <property type="molecule type" value="Genomic_DNA"/>
</dbReference>